<feature type="region of interest" description="Disordered" evidence="1">
    <location>
        <begin position="122"/>
        <end position="143"/>
    </location>
</feature>
<evidence type="ECO:0000256" key="1">
    <source>
        <dbReference type="SAM" id="MobiDB-lite"/>
    </source>
</evidence>
<comment type="caution">
    <text evidence="2">The sequence shown here is derived from an EMBL/GenBank/DDBJ whole genome shotgun (WGS) entry which is preliminary data.</text>
</comment>
<sequence length="272" mass="29886">MELTNTAQASILDTIDPAPLQEVAASIEAILEKLSVESPLSLNSVDSNLAASNQPSEISTLMASESANTSVDPLPPSDVNTLPFVITSISSDVPAPIMVADSNNNQMEIDSDPITVLNNVTKAAHQSPKKSNASMRRQRRKRLEKRYESGELAVVPPGFYQKISPSNYRNMRRQPPARATLHSFHPYAMPLIQPQPLYPYGMAQFAANPYFQPVQQYGPFNAQFQPPMPQPFAQPPMPQSCAQSGQQLPFLPVQQPHFYQEQSVPAPGNYAV</sequence>
<dbReference type="Proteomes" id="UP001201812">
    <property type="component" value="Unassembled WGS sequence"/>
</dbReference>
<keyword evidence="3" id="KW-1185">Reference proteome</keyword>
<accession>A0AAD4MQR8</accession>
<dbReference type="EMBL" id="JAKKPZ010000232">
    <property type="protein sequence ID" value="KAI1698151.1"/>
    <property type="molecule type" value="Genomic_DNA"/>
</dbReference>
<dbReference type="AlphaFoldDB" id="A0AAD4MQR8"/>
<name>A0AAD4MQR8_9BILA</name>
<reference evidence="2" key="1">
    <citation type="submission" date="2022-01" db="EMBL/GenBank/DDBJ databases">
        <title>Genome Sequence Resource for Two Populations of Ditylenchus destructor, the Migratory Endoparasitic Phytonematode.</title>
        <authorList>
            <person name="Zhang H."/>
            <person name="Lin R."/>
            <person name="Xie B."/>
        </authorList>
    </citation>
    <scope>NUCLEOTIDE SEQUENCE</scope>
    <source>
        <strain evidence="2">BazhouSP</strain>
    </source>
</reference>
<protein>
    <submittedName>
        <fullName evidence="2">Uncharacterized protein</fullName>
    </submittedName>
</protein>
<gene>
    <name evidence="2" type="ORF">DdX_18076</name>
</gene>
<evidence type="ECO:0000313" key="3">
    <source>
        <dbReference type="Proteomes" id="UP001201812"/>
    </source>
</evidence>
<organism evidence="2 3">
    <name type="scientific">Ditylenchus destructor</name>
    <dbReference type="NCBI Taxonomy" id="166010"/>
    <lineage>
        <taxon>Eukaryota</taxon>
        <taxon>Metazoa</taxon>
        <taxon>Ecdysozoa</taxon>
        <taxon>Nematoda</taxon>
        <taxon>Chromadorea</taxon>
        <taxon>Rhabditida</taxon>
        <taxon>Tylenchina</taxon>
        <taxon>Tylenchomorpha</taxon>
        <taxon>Sphaerularioidea</taxon>
        <taxon>Anguinidae</taxon>
        <taxon>Anguininae</taxon>
        <taxon>Ditylenchus</taxon>
    </lineage>
</organism>
<proteinExistence type="predicted"/>
<evidence type="ECO:0000313" key="2">
    <source>
        <dbReference type="EMBL" id="KAI1698151.1"/>
    </source>
</evidence>